<reference evidence="1" key="1">
    <citation type="submission" date="2023-01" db="EMBL/GenBank/DDBJ databases">
        <title>Human gut microbiome strain richness.</title>
        <authorList>
            <person name="Chen-Liaw A."/>
        </authorList>
    </citation>
    <scope>NUCLEOTIDE SEQUENCE</scope>
    <source>
        <strain evidence="1">D8_m1001271B151109d0_201107</strain>
    </source>
</reference>
<organism evidence="1 2">
    <name type="scientific">Faecalicoccus pleomorphus</name>
    <dbReference type="NCBI Taxonomy" id="1323"/>
    <lineage>
        <taxon>Bacteria</taxon>
        <taxon>Bacillati</taxon>
        <taxon>Bacillota</taxon>
        <taxon>Erysipelotrichia</taxon>
        <taxon>Erysipelotrichales</taxon>
        <taxon>Erysipelotrichaceae</taxon>
        <taxon>Faecalicoccus</taxon>
    </lineage>
</organism>
<sequence length="40" mass="4502">MSKTRGMAQIHAVSICMVPQADPKEMRSHFITVLFQLSDP</sequence>
<proteinExistence type="predicted"/>
<comment type="caution">
    <text evidence="1">The sequence shown here is derived from an EMBL/GenBank/DDBJ whole genome shotgun (WGS) entry which is preliminary data.</text>
</comment>
<gene>
    <name evidence="1" type="ORF">PND82_02605</name>
</gene>
<dbReference type="Proteomes" id="UP001212981">
    <property type="component" value="Unassembled WGS sequence"/>
</dbReference>
<dbReference type="AlphaFoldDB" id="A0AAW6CMA0"/>
<protein>
    <submittedName>
        <fullName evidence="1">Uncharacterized protein</fullName>
    </submittedName>
</protein>
<name>A0AAW6CMA0_9FIRM</name>
<evidence type="ECO:0000313" key="2">
    <source>
        <dbReference type="Proteomes" id="UP001212981"/>
    </source>
</evidence>
<dbReference type="EMBL" id="JAQLXO010000002">
    <property type="protein sequence ID" value="MDB7981709.1"/>
    <property type="molecule type" value="Genomic_DNA"/>
</dbReference>
<accession>A0AAW6CMA0</accession>
<evidence type="ECO:0000313" key="1">
    <source>
        <dbReference type="EMBL" id="MDB7981709.1"/>
    </source>
</evidence>
<dbReference type="RefSeq" id="WP_259295292.1">
    <property type="nucleotide sequence ID" value="NZ_CALCIP010000034.1"/>
</dbReference>